<dbReference type="InterPro" id="IPR008928">
    <property type="entry name" value="6-hairpin_glycosidase_sf"/>
</dbReference>
<dbReference type="AlphaFoldDB" id="A0A388T390"/>
<dbReference type="InterPro" id="IPR045582">
    <property type="entry name" value="Trehalase-like_N"/>
</dbReference>
<gene>
    <name evidence="4" type="ORF">SSP531S_48710</name>
</gene>
<evidence type="ECO:0000313" key="4">
    <source>
        <dbReference type="EMBL" id="GBQ03397.1"/>
    </source>
</evidence>
<proteinExistence type="predicted"/>
<protein>
    <submittedName>
        <fullName evidence="4">Glycosyl hydrolase family 15</fullName>
    </submittedName>
</protein>
<dbReference type="PANTHER" id="PTHR31616:SF0">
    <property type="entry name" value="GLUCAN 1,4-ALPHA-GLUCOSIDASE"/>
    <property type="match status" value="1"/>
</dbReference>
<name>A0A388T390_9ACTN</name>
<accession>A0A388T390</accession>
<dbReference type="PANTHER" id="PTHR31616">
    <property type="entry name" value="TREHALASE"/>
    <property type="match status" value="1"/>
</dbReference>
<evidence type="ECO:0000259" key="3">
    <source>
        <dbReference type="Pfam" id="PF19291"/>
    </source>
</evidence>
<reference evidence="4 5" key="1">
    <citation type="submission" date="2018-07" db="EMBL/GenBank/DDBJ databases">
        <title>Whole Genome Shotgun Sequence of Streptomyces spongiicola strain 531S.</title>
        <authorList>
            <person name="Dohra H."/>
            <person name="Kodani S."/>
        </authorList>
    </citation>
    <scope>NUCLEOTIDE SEQUENCE [LARGE SCALE GENOMIC DNA]</scope>
    <source>
        <strain evidence="4 5">531S</strain>
    </source>
</reference>
<evidence type="ECO:0000313" key="5">
    <source>
        <dbReference type="Proteomes" id="UP000265354"/>
    </source>
</evidence>
<feature type="region of interest" description="Disordered" evidence="1">
    <location>
        <begin position="1"/>
        <end position="22"/>
    </location>
</feature>
<evidence type="ECO:0000259" key="2">
    <source>
        <dbReference type="Pfam" id="PF00723"/>
    </source>
</evidence>
<dbReference type="InterPro" id="IPR012341">
    <property type="entry name" value="6hp_glycosidase-like_sf"/>
</dbReference>
<dbReference type="SUPFAM" id="SSF48208">
    <property type="entry name" value="Six-hairpin glycosidases"/>
    <property type="match status" value="1"/>
</dbReference>
<feature type="domain" description="GH15-like" evidence="2">
    <location>
        <begin position="245"/>
        <end position="611"/>
    </location>
</feature>
<dbReference type="GO" id="GO:0004553">
    <property type="term" value="F:hydrolase activity, hydrolyzing O-glycosyl compounds"/>
    <property type="evidence" value="ECO:0007669"/>
    <property type="project" value="TreeGrafter"/>
</dbReference>
<dbReference type="Gene3D" id="1.50.10.10">
    <property type="match status" value="1"/>
</dbReference>
<dbReference type="InterPro" id="IPR011613">
    <property type="entry name" value="GH15-like"/>
</dbReference>
<dbReference type="Pfam" id="PF00723">
    <property type="entry name" value="Glyco_hydro_15"/>
    <property type="match status" value="1"/>
</dbReference>
<sequence length="619" mass="69028">MAADSPTHQAAGGASAPGGAGTPRYLPISEHGLIGDLRSAALVGTNGTIDWYCCGRFDAPSVFASILDTEKGGRFELAPDVPARTKQFYFPDTNVLITRFFAEDGVGEIQDFMPITDDSREADRHRLIRRVVCVRGSLPFRALVAPRFDYGAEPHTIRWEGGYPVFESTAASLSLTSSVPVETDGRDVWSLFKLHEGETAVFALDRLGGGVVPQACPTATAEELFAATVDYWRRWLSRSRYRGRWREMVHRSALTLKLLTYAPTGAIVAAPTTSLPEQIGGERNWDYRYVWVRDAAFCVYALLRLGFTGEAQAFMRFLTEHVCVSDGDGGPLQIMYGIDGRRELAERELSHLEGYLGSSPVRVGNDAVDQLQLDIYGALIDSVYLYDKWGEPISSDQWDRVCGIVEWVCAHWDQPDEGIWETRGGRKNFLYSRLMCWVAIERAMRIARRRGLPADMVRWGGVRDGIYRRIMERGWSAERHAFVQHEDDSVLDAAVLMMPLAKFISPTDPKWLATLDALGEELVSDSLVYRYDPQASPDGVRGAEGTFSICSFWYVEALVRAGRPDEARLAFEKMLTYANHLGLYAEEIGRTGEQNGNFPQAFTHLSLISAAFNLDRALG</sequence>
<keyword evidence="4" id="KW-0378">Hydrolase</keyword>
<dbReference type="EMBL" id="BGZL01000018">
    <property type="protein sequence ID" value="GBQ03397.1"/>
    <property type="molecule type" value="Genomic_DNA"/>
</dbReference>
<dbReference type="RefSeq" id="WP_116428657.1">
    <property type="nucleotide sequence ID" value="NZ_BGZL01000018.1"/>
</dbReference>
<feature type="domain" description="Trehalase-like N-terminal" evidence="3">
    <location>
        <begin position="26"/>
        <end position="162"/>
    </location>
</feature>
<dbReference type="Proteomes" id="UP000265354">
    <property type="component" value="Unassembled WGS sequence"/>
</dbReference>
<organism evidence="4 5">
    <name type="scientific">Streptomyces spongiicola</name>
    <dbReference type="NCBI Taxonomy" id="1690221"/>
    <lineage>
        <taxon>Bacteria</taxon>
        <taxon>Bacillati</taxon>
        <taxon>Actinomycetota</taxon>
        <taxon>Actinomycetes</taxon>
        <taxon>Kitasatosporales</taxon>
        <taxon>Streptomycetaceae</taxon>
        <taxon>Streptomyces</taxon>
    </lineage>
</organism>
<dbReference type="Pfam" id="PF19291">
    <property type="entry name" value="TREH_N"/>
    <property type="match status" value="1"/>
</dbReference>
<evidence type="ECO:0000256" key="1">
    <source>
        <dbReference type="SAM" id="MobiDB-lite"/>
    </source>
</evidence>
<comment type="caution">
    <text evidence="4">The sequence shown here is derived from an EMBL/GenBank/DDBJ whole genome shotgun (WGS) entry which is preliminary data.</text>
</comment>
<dbReference type="GO" id="GO:0005975">
    <property type="term" value="P:carbohydrate metabolic process"/>
    <property type="evidence" value="ECO:0007669"/>
    <property type="project" value="InterPro"/>
</dbReference>